<dbReference type="GO" id="GO:0006354">
    <property type="term" value="P:DNA-templated transcription elongation"/>
    <property type="evidence" value="ECO:0007669"/>
    <property type="project" value="TreeGrafter"/>
</dbReference>
<dbReference type="NCBIfam" id="NF001263">
    <property type="entry name" value="PRK00226.1-4"/>
    <property type="match status" value="1"/>
</dbReference>
<dbReference type="PANTHER" id="PTHR30437">
    <property type="entry name" value="TRANSCRIPTION ELONGATION FACTOR GREA"/>
    <property type="match status" value="1"/>
</dbReference>
<dbReference type="Gene3D" id="1.10.287.180">
    <property type="entry name" value="Transcription elongation factor, GreA/GreB, N-terminal domain"/>
    <property type="match status" value="1"/>
</dbReference>
<dbReference type="NCBIfam" id="NF001261">
    <property type="entry name" value="PRK00226.1-2"/>
    <property type="match status" value="1"/>
</dbReference>
<dbReference type="PROSITE" id="PS00830">
    <property type="entry name" value="GREAB_2"/>
    <property type="match status" value="1"/>
</dbReference>
<dbReference type="PIRSF" id="PIRSF006092">
    <property type="entry name" value="GreA_GreB"/>
    <property type="match status" value="1"/>
</dbReference>
<dbReference type="FunFam" id="3.10.50.30:FF:000001">
    <property type="entry name" value="Transcription elongation factor GreA"/>
    <property type="match status" value="1"/>
</dbReference>
<evidence type="ECO:0000256" key="6">
    <source>
        <dbReference type="ARBA" id="ARBA00024916"/>
    </source>
</evidence>
<protein>
    <recommendedName>
        <fullName evidence="2 8">Transcription elongation factor GreA</fullName>
    </recommendedName>
    <alternativeName>
        <fullName evidence="7 8">Transcript cleavage factor GreA</fullName>
    </alternativeName>
</protein>
<dbReference type="InterPro" id="IPR028624">
    <property type="entry name" value="Tscrpt_elong_fac_GreA/B"/>
</dbReference>
<gene>
    <name evidence="8" type="primary">greA</name>
    <name evidence="12" type="ORF">NOV72_05953</name>
</gene>
<evidence type="ECO:0000256" key="1">
    <source>
        <dbReference type="ARBA" id="ARBA00008213"/>
    </source>
</evidence>
<keyword evidence="5 8" id="KW-0804">Transcription</keyword>
<dbReference type="NCBIfam" id="NF001264">
    <property type="entry name" value="PRK00226.1-5"/>
    <property type="match status" value="1"/>
</dbReference>
<evidence type="ECO:0000256" key="7">
    <source>
        <dbReference type="ARBA" id="ARBA00030776"/>
    </source>
</evidence>
<dbReference type="InterPro" id="IPR023459">
    <property type="entry name" value="Tscrpt_elong_fac_GreA/B_fam"/>
</dbReference>
<dbReference type="GO" id="GO:0070063">
    <property type="term" value="F:RNA polymerase binding"/>
    <property type="evidence" value="ECO:0007669"/>
    <property type="project" value="InterPro"/>
</dbReference>
<dbReference type="PANTHER" id="PTHR30437:SF4">
    <property type="entry name" value="TRANSCRIPTION ELONGATION FACTOR GREA"/>
    <property type="match status" value="1"/>
</dbReference>
<proteinExistence type="inferred from homology"/>
<dbReference type="RefSeq" id="WP_106858194.1">
    <property type="nucleotide sequence ID" value="NZ_OGTP01000037.1"/>
</dbReference>
<feature type="domain" description="Transcription elongation factor GreA/GreB N-terminal" evidence="11">
    <location>
        <begin position="4"/>
        <end position="74"/>
    </location>
</feature>
<evidence type="ECO:0000256" key="9">
    <source>
        <dbReference type="RuleBase" id="RU000556"/>
    </source>
</evidence>
<evidence type="ECO:0000256" key="4">
    <source>
        <dbReference type="ARBA" id="ARBA00023125"/>
    </source>
</evidence>
<sequence>MSTIPLTKRGAELLRDELQRLKAVERPAVINAIAEARAQGDLSENAEYDAAKEKQGFIEGRIADIESKLAAAQVIDPTQVEAEGRVVFGATVELEDLESGDTVTYQIVGDDEANIDHGLISVSSPIARALIAKSEGDVASVQAPSGAREYEIIAVRYV</sequence>
<keyword evidence="4 8" id="KW-0238">DNA-binding</keyword>
<evidence type="ECO:0000256" key="3">
    <source>
        <dbReference type="ARBA" id="ARBA00023015"/>
    </source>
</evidence>
<dbReference type="InterPro" id="IPR001437">
    <property type="entry name" value="Tscrpt_elong_fac_GreA/B_C"/>
</dbReference>
<dbReference type="PROSITE" id="PS00829">
    <property type="entry name" value="GREAB_1"/>
    <property type="match status" value="1"/>
</dbReference>
<dbReference type="InterPro" id="IPR036805">
    <property type="entry name" value="Tscrpt_elong_fac_GreA/B_N_sf"/>
</dbReference>
<dbReference type="EMBL" id="OGTP01000037">
    <property type="protein sequence ID" value="SPB18751.1"/>
    <property type="molecule type" value="Genomic_DNA"/>
</dbReference>
<dbReference type="GO" id="GO:0032784">
    <property type="term" value="P:regulation of DNA-templated transcription elongation"/>
    <property type="evidence" value="ECO:0007669"/>
    <property type="project" value="UniProtKB-UniRule"/>
</dbReference>
<dbReference type="AlphaFoldDB" id="A0A2U3IEX0"/>
<keyword evidence="12" id="KW-0648">Protein biosynthesis</keyword>
<dbReference type="InterPro" id="IPR006359">
    <property type="entry name" value="Tscrpt_elong_fac_GreA"/>
</dbReference>
<keyword evidence="13" id="KW-1185">Reference proteome</keyword>
<organism evidence="12 13">
    <name type="scientific">Caballeronia novacaledonica</name>
    <dbReference type="NCBI Taxonomy" id="1544861"/>
    <lineage>
        <taxon>Bacteria</taxon>
        <taxon>Pseudomonadati</taxon>
        <taxon>Pseudomonadota</taxon>
        <taxon>Betaproteobacteria</taxon>
        <taxon>Burkholderiales</taxon>
        <taxon>Burkholderiaceae</taxon>
        <taxon>Caballeronia</taxon>
    </lineage>
</organism>
<dbReference type="SUPFAM" id="SSF54534">
    <property type="entry name" value="FKBP-like"/>
    <property type="match status" value="1"/>
</dbReference>
<comment type="similarity">
    <text evidence="1 8 9">Belongs to the GreA/GreB family.</text>
</comment>
<evidence type="ECO:0000313" key="13">
    <source>
        <dbReference type="Proteomes" id="UP000238169"/>
    </source>
</evidence>
<dbReference type="HAMAP" id="MF_00105">
    <property type="entry name" value="GreA_GreB"/>
    <property type="match status" value="1"/>
</dbReference>
<evidence type="ECO:0000313" key="12">
    <source>
        <dbReference type="EMBL" id="SPB18751.1"/>
    </source>
</evidence>
<evidence type="ECO:0000256" key="2">
    <source>
        <dbReference type="ARBA" id="ARBA00013729"/>
    </source>
</evidence>
<dbReference type="Pfam" id="PF01272">
    <property type="entry name" value="GreA_GreB"/>
    <property type="match status" value="1"/>
</dbReference>
<keyword evidence="12" id="KW-0251">Elongation factor</keyword>
<keyword evidence="3 8" id="KW-0805">Transcription regulation</keyword>
<dbReference type="Proteomes" id="UP000238169">
    <property type="component" value="Unassembled WGS sequence"/>
</dbReference>
<dbReference type="SUPFAM" id="SSF46557">
    <property type="entry name" value="GreA transcript cleavage protein, N-terminal domain"/>
    <property type="match status" value="1"/>
</dbReference>
<accession>A0A2U3IEX0</accession>
<evidence type="ECO:0000256" key="8">
    <source>
        <dbReference type="HAMAP-Rule" id="MF_00105"/>
    </source>
</evidence>
<dbReference type="OrthoDB" id="9808774at2"/>
<feature type="domain" description="Transcription elongation factor GreA/GreB C-terminal" evidence="10">
    <location>
        <begin position="83"/>
        <end position="157"/>
    </location>
</feature>
<dbReference type="InterPro" id="IPR018151">
    <property type="entry name" value="TF_GreA/GreB_CS"/>
</dbReference>
<dbReference type="FunFam" id="1.10.287.180:FF:000001">
    <property type="entry name" value="Transcription elongation factor GreA"/>
    <property type="match status" value="1"/>
</dbReference>
<evidence type="ECO:0000256" key="5">
    <source>
        <dbReference type="ARBA" id="ARBA00023163"/>
    </source>
</evidence>
<dbReference type="GO" id="GO:0003677">
    <property type="term" value="F:DNA binding"/>
    <property type="evidence" value="ECO:0007669"/>
    <property type="project" value="UniProtKB-UniRule"/>
</dbReference>
<dbReference type="InterPro" id="IPR036953">
    <property type="entry name" value="GreA/GreB_C_sf"/>
</dbReference>
<dbReference type="Gene3D" id="3.10.50.30">
    <property type="entry name" value="Transcription elongation factor, GreA/GreB, C-terminal domain"/>
    <property type="match status" value="1"/>
</dbReference>
<evidence type="ECO:0000259" key="11">
    <source>
        <dbReference type="Pfam" id="PF03449"/>
    </source>
</evidence>
<dbReference type="GO" id="GO:0003746">
    <property type="term" value="F:translation elongation factor activity"/>
    <property type="evidence" value="ECO:0007669"/>
    <property type="project" value="UniProtKB-KW"/>
</dbReference>
<dbReference type="InterPro" id="IPR022691">
    <property type="entry name" value="Tscrpt_elong_fac_GreA/B_N"/>
</dbReference>
<dbReference type="NCBIfam" id="TIGR01462">
    <property type="entry name" value="greA"/>
    <property type="match status" value="1"/>
</dbReference>
<dbReference type="Pfam" id="PF03449">
    <property type="entry name" value="GreA_GreB_N"/>
    <property type="match status" value="1"/>
</dbReference>
<comment type="function">
    <text evidence="6 8 9">Necessary for efficient RNA polymerase transcription elongation past template-encoded arresting sites. The arresting sites in DNA have the property of trapping a certain fraction of elongating RNA polymerases that pass through, resulting in locked ternary complexes. Cleavage of the nascent transcript by cleavage factors such as GreA or GreB allows the resumption of elongation from the new 3'terminus. GreA releases sequences of 2 to 3 nucleotides.</text>
</comment>
<reference evidence="13" key="1">
    <citation type="submission" date="2018-01" db="EMBL/GenBank/DDBJ databases">
        <authorList>
            <person name="Peeters C."/>
        </authorList>
    </citation>
    <scope>NUCLEOTIDE SEQUENCE [LARGE SCALE GENOMIC DNA]</scope>
</reference>
<evidence type="ECO:0000259" key="10">
    <source>
        <dbReference type="Pfam" id="PF01272"/>
    </source>
</evidence>
<name>A0A2U3IEX0_9BURK</name>